<reference evidence="1 2" key="1">
    <citation type="submission" date="2018-08" db="EMBL/GenBank/DDBJ databases">
        <title>Meiothermus hypogaeus DSM 23238 genome sequencing project.</title>
        <authorList>
            <person name="Da Costa M.S."/>
            <person name="Albuquerque L."/>
            <person name="Raposo P."/>
            <person name="Froufe H.J.C."/>
            <person name="Barroso C.S."/>
            <person name="Egas C."/>
        </authorList>
    </citation>
    <scope>NUCLEOTIDE SEQUENCE [LARGE SCALE GENOMIC DNA]</scope>
    <source>
        <strain evidence="1 2">DSM 23238</strain>
    </source>
</reference>
<organism evidence="1 2">
    <name type="scientific">Meiothermus hypogaeus</name>
    <dbReference type="NCBI Taxonomy" id="884155"/>
    <lineage>
        <taxon>Bacteria</taxon>
        <taxon>Thermotogati</taxon>
        <taxon>Deinococcota</taxon>
        <taxon>Deinococci</taxon>
        <taxon>Thermales</taxon>
        <taxon>Thermaceae</taxon>
        <taxon>Meiothermus</taxon>
    </lineage>
</organism>
<dbReference type="Proteomes" id="UP000265443">
    <property type="component" value="Unassembled WGS sequence"/>
</dbReference>
<evidence type="ECO:0000313" key="1">
    <source>
        <dbReference type="EMBL" id="RIH74096.1"/>
    </source>
</evidence>
<accession>A0ABX9MHZ0</accession>
<evidence type="ECO:0000313" key="2">
    <source>
        <dbReference type="Proteomes" id="UP000265443"/>
    </source>
</evidence>
<name>A0ABX9MHZ0_9DEIN</name>
<protein>
    <recommendedName>
        <fullName evidence="3">Secreted protein</fullName>
    </recommendedName>
</protein>
<comment type="caution">
    <text evidence="1">The sequence shown here is derived from an EMBL/GenBank/DDBJ whole genome shotgun (WGS) entry which is preliminary data.</text>
</comment>
<sequence>MGGLEPWAVSTSLMIWASTVSAPTAVARKVKAPFWLMVPPTTFAPSPLATGTGSPVIIDSST</sequence>
<keyword evidence="2" id="KW-1185">Reference proteome</keyword>
<gene>
    <name evidence="1" type="ORF">Mhypo_03524</name>
</gene>
<evidence type="ECO:0008006" key="3">
    <source>
        <dbReference type="Google" id="ProtNLM"/>
    </source>
</evidence>
<proteinExistence type="predicted"/>
<dbReference type="EMBL" id="QWKY01000176">
    <property type="protein sequence ID" value="RIH74096.1"/>
    <property type="molecule type" value="Genomic_DNA"/>
</dbReference>